<sequence length="270" mass="31291">EGYDLTLRQLYYQFVARDIIPNSDREYKRLGSVINDARLAGMIDWEDIVDRTRPSRGNTHWDSPQEIITAIGKQFQLNTRSDQDCYIEVWVEKDALIGVLEKVCEDIDVPYFSCRGYVSQSAMWQAAQRFIEQEENGKETYLIHLGDHDPSGIDMTRDIQARLRLFESSCSVERIALIMEQIEEYNPPPNPAKLTDSRCQGYVDEYGNESWELDALDPRTITNLIEDAVAGYTDEDKRIALFVEQDNHRDNILAVAMKWDSVVKRLKKKQ</sequence>
<organism evidence="1">
    <name type="scientific">marine sediment metagenome</name>
    <dbReference type="NCBI Taxonomy" id="412755"/>
    <lineage>
        <taxon>unclassified sequences</taxon>
        <taxon>metagenomes</taxon>
        <taxon>ecological metagenomes</taxon>
    </lineage>
</organism>
<evidence type="ECO:0000313" key="1">
    <source>
        <dbReference type="EMBL" id="KKN66024.1"/>
    </source>
</evidence>
<evidence type="ECO:0008006" key="2">
    <source>
        <dbReference type="Google" id="ProtNLM"/>
    </source>
</evidence>
<dbReference type="EMBL" id="LAZR01000512">
    <property type="protein sequence ID" value="KKN66024.1"/>
    <property type="molecule type" value="Genomic_DNA"/>
</dbReference>
<dbReference type="AlphaFoldDB" id="A0A0F9SG43"/>
<reference evidence="1" key="1">
    <citation type="journal article" date="2015" name="Nature">
        <title>Complex archaea that bridge the gap between prokaryotes and eukaryotes.</title>
        <authorList>
            <person name="Spang A."/>
            <person name="Saw J.H."/>
            <person name="Jorgensen S.L."/>
            <person name="Zaremba-Niedzwiedzka K."/>
            <person name="Martijn J."/>
            <person name="Lind A.E."/>
            <person name="van Eijk R."/>
            <person name="Schleper C."/>
            <person name="Guy L."/>
            <person name="Ettema T.J."/>
        </authorList>
    </citation>
    <scope>NUCLEOTIDE SEQUENCE</scope>
</reference>
<gene>
    <name evidence="1" type="ORF">LCGC14_0476160</name>
</gene>
<comment type="caution">
    <text evidence="1">The sequence shown here is derived from an EMBL/GenBank/DDBJ whole genome shotgun (WGS) entry which is preliminary data.</text>
</comment>
<protein>
    <recommendedName>
        <fullName evidence="2">DUF2399 domain-containing protein</fullName>
    </recommendedName>
</protein>
<accession>A0A0F9SG43</accession>
<name>A0A0F9SG43_9ZZZZ</name>
<feature type="non-terminal residue" evidence="1">
    <location>
        <position position="1"/>
    </location>
</feature>
<proteinExistence type="predicted"/>